<sequence length="455" mass="48600">MTASSLNSREKRAAVSLASVFAFRMLGLFMLMPVLAIYGQSLEGFSPIWIGFAIGAYGLTQAVLQIPMGRLSDKIGRKKVIVGGLVVFAIGSVVAALAESIQMVTVGRALQGMGAIASALLAFASDLSRDEQRPKVMAVIGMSIGMSFAFAMLLGPIVAASWGIAGVFWLTAILAVFGIFIVTMLVPNAVNKAPKGDTLASFSDIKKLIKHPQLARLNAGVLLLHLTLTTIFVVLPSQLIKDGLVADHHWYLYIPVLFLAFLLMVPIMIVAIKKEKEKQAFIGSVALLTISMLAMSVWVNSVVGIAVCMLLYFVAFNFLEATMPALVSRIAPASQKGSAMGGYSSSQFLGAFLGGMLGGYVAQTTTTQAVFAAAALVGLIWLIIAWKMQVPPKSKVISLMTKLDSEEHAQTLASQLVALPGVIEATVVRDESRSYLKINDKEFDLDQARKVAGLI</sequence>
<dbReference type="PANTHER" id="PTHR23517:SF2">
    <property type="entry name" value="MULTIDRUG RESISTANCE PROTEIN MDTH"/>
    <property type="match status" value="1"/>
</dbReference>
<dbReference type="InterPro" id="IPR011701">
    <property type="entry name" value="MFS"/>
</dbReference>
<keyword evidence="3" id="KW-1003">Cell membrane</keyword>
<feature type="transmembrane region" description="Helical" evidence="7">
    <location>
        <begin position="339"/>
        <end position="362"/>
    </location>
</feature>
<evidence type="ECO:0000256" key="6">
    <source>
        <dbReference type="ARBA" id="ARBA00023136"/>
    </source>
</evidence>
<dbReference type="Gene3D" id="3.30.70.100">
    <property type="match status" value="1"/>
</dbReference>
<keyword evidence="4 7" id="KW-0812">Transmembrane</keyword>
<dbReference type="Pfam" id="PF07690">
    <property type="entry name" value="MFS_1"/>
    <property type="match status" value="1"/>
</dbReference>
<proteinExistence type="predicted"/>
<evidence type="ECO:0000313" key="9">
    <source>
        <dbReference type="EMBL" id="KKN46289.1"/>
    </source>
</evidence>
<evidence type="ECO:0000256" key="1">
    <source>
        <dbReference type="ARBA" id="ARBA00004651"/>
    </source>
</evidence>
<dbReference type="PANTHER" id="PTHR23517">
    <property type="entry name" value="RESISTANCE PROTEIN MDTM, PUTATIVE-RELATED-RELATED"/>
    <property type="match status" value="1"/>
</dbReference>
<feature type="transmembrane region" description="Helical" evidence="7">
    <location>
        <begin position="136"/>
        <end position="158"/>
    </location>
</feature>
<keyword evidence="5 7" id="KW-1133">Transmembrane helix</keyword>
<feature type="transmembrane region" description="Helical" evidence="7">
    <location>
        <begin position="164"/>
        <end position="186"/>
    </location>
</feature>
<feature type="transmembrane region" description="Helical" evidence="7">
    <location>
        <begin position="80"/>
        <end position="98"/>
    </location>
</feature>
<organism evidence="9">
    <name type="scientific">marine sediment metagenome</name>
    <dbReference type="NCBI Taxonomy" id="412755"/>
    <lineage>
        <taxon>unclassified sequences</taxon>
        <taxon>metagenomes</taxon>
        <taxon>ecological metagenomes</taxon>
    </lineage>
</organism>
<evidence type="ECO:0000256" key="7">
    <source>
        <dbReference type="SAM" id="Phobius"/>
    </source>
</evidence>
<dbReference type="GO" id="GO:0005886">
    <property type="term" value="C:plasma membrane"/>
    <property type="evidence" value="ECO:0007669"/>
    <property type="project" value="UniProtKB-SubCell"/>
</dbReference>
<evidence type="ECO:0000256" key="3">
    <source>
        <dbReference type="ARBA" id="ARBA00022475"/>
    </source>
</evidence>
<protein>
    <recommendedName>
        <fullName evidence="8">Major facilitator superfamily (MFS) profile domain-containing protein</fullName>
    </recommendedName>
</protein>
<feature type="transmembrane region" description="Helical" evidence="7">
    <location>
        <begin position="104"/>
        <end position="124"/>
    </location>
</feature>
<comment type="caution">
    <text evidence="9">The sequence shown here is derived from an EMBL/GenBank/DDBJ whole genome shotgun (WGS) entry which is preliminary data.</text>
</comment>
<dbReference type="PROSITE" id="PS50850">
    <property type="entry name" value="MFS"/>
    <property type="match status" value="1"/>
</dbReference>
<reference evidence="9" key="1">
    <citation type="journal article" date="2015" name="Nature">
        <title>Complex archaea that bridge the gap between prokaryotes and eukaryotes.</title>
        <authorList>
            <person name="Spang A."/>
            <person name="Saw J.H."/>
            <person name="Jorgensen S.L."/>
            <person name="Zaremba-Niedzwiedzka K."/>
            <person name="Martijn J."/>
            <person name="Lind A.E."/>
            <person name="van Eijk R."/>
            <person name="Schleper C."/>
            <person name="Guy L."/>
            <person name="Ettema T.J."/>
        </authorList>
    </citation>
    <scope>NUCLEOTIDE SEQUENCE</scope>
</reference>
<evidence type="ECO:0000256" key="4">
    <source>
        <dbReference type="ARBA" id="ARBA00022692"/>
    </source>
</evidence>
<dbReference type="CDD" id="cd17472">
    <property type="entry name" value="MFS_YajR_like"/>
    <property type="match status" value="1"/>
</dbReference>
<comment type="subcellular location">
    <subcellularLocation>
        <location evidence="1">Cell membrane</location>
        <topology evidence="1">Multi-pass membrane protein</topology>
    </subcellularLocation>
</comment>
<feature type="transmembrane region" description="Helical" evidence="7">
    <location>
        <begin position="48"/>
        <end position="68"/>
    </location>
</feature>
<name>A0A0F9QV54_9ZZZZ</name>
<dbReference type="InterPro" id="IPR005829">
    <property type="entry name" value="Sugar_transporter_CS"/>
</dbReference>
<evidence type="ECO:0000259" key="8">
    <source>
        <dbReference type="PROSITE" id="PS50850"/>
    </source>
</evidence>
<gene>
    <name evidence="9" type="ORF">LCGC14_0674520</name>
</gene>
<feature type="transmembrane region" description="Helical" evidence="7">
    <location>
        <begin position="12"/>
        <end position="36"/>
    </location>
</feature>
<feature type="domain" description="Major facilitator superfamily (MFS) profile" evidence="8">
    <location>
        <begin position="13"/>
        <end position="393"/>
    </location>
</feature>
<accession>A0A0F9QV54</accession>
<dbReference type="InterPro" id="IPR050171">
    <property type="entry name" value="MFS_Transporters"/>
</dbReference>
<evidence type="ECO:0000256" key="5">
    <source>
        <dbReference type="ARBA" id="ARBA00022989"/>
    </source>
</evidence>
<feature type="transmembrane region" description="Helical" evidence="7">
    <location>
        <begin position="304"/>
        <end position="327"/>
    </location>
</feature>
<dbReference type="PROSITE" id="PS00216">
    <property type="entry name" value="SUGAR_TRANSPORT_1"/>
    <property type="match status" value="1"/>
</dbReference>
<keyword evidence="6 7" id="KW-0472">Membrane</keyword>
<feature type="transmembrane region" description="Helical" evidence="7">
    <location>
        <begin position="250"/>
        <end position="272"/>
    </location>
</feature>
<dbReference type="EMBL" id="LAZR01001338">
    <property type="protein sequence ID" value="KKN46289.1"/>
    <property type="molecule type" value="Genomic_DNA"/>
</dbReference>
<dbReference type="GO" id="GO:0022857">
    <property type="term" value="F:transmembrane transporter activity"/>
    <property type="evidence" value="ECO:0007669"/>
    <property type="project" value="InterPro"/>
</dbReference>
<dbReference type="InterPro" id="IPR020846">
    <property type="entry name" value="MFS_dom"/>
</dbReference>
<evidence type="ECO:0000256" key="2">
    <source>
        <dbReference type="ARBA" id="ARBA00022448"/>
    </source>
</evidence>
<feature type="transmembrane region" description="Helical" evidence="7">
    <location>
        <begin position="217"/>
        <end position="238"/>
    </location>
</feature>
<dbReference type="Gene3D" id="1.20.1250.20">
    <property type="entry name" value="MFS general substrate transporter like domains"/>
    <property type="match status" value="1"/>
</dbReference>
<dbReference type="SUPFAM" id="SSF103473">
    <property type="entry name" value="MFS general substrate transporter"/>
    <property type="match status" value="1"/>
</dbReference>
<feature type="transmembrane region" description="Helical" evidence="7">
    <location>
        <begin position="368"/>
        <end position="386"/>
    </location>
</feature>
<dbReference type="AlphaFoldDB" id="A0A0F9QV54"/>
<keyword evidence="2" id="KW-0813">Transport</keyword>
<dbReference type="InterPro" id="IPR036259">
    <property type="entry name" value="MFS_trans_sf"/>
</dbReference>